<name>A0A2K4X571_PSEVC</name>
<gene>
    <name evidence="3" type="ORF">PCAR9_A10187</name>
    <name evidence="2" type="ORF">PCARR_a3357</name>
</gene>
<reference evidence="2 5" key="1">
    <citation type="submission" date="2015-06" db="EMBL/GenBank/DDBJ databases">
        <title>Genome sequence of Pseudoalteromonas carrageenovora.</title>
        <authorList>
            <person name="Xie B.-B."/>
            <person name="Rong J.-C."/>
            <person name="Qin Q.-L."/>
            <person name="Zhang Y.-Z."/>
        </authorList>
    </citation>
    <scope>NUCLEOTIDE SEQUENCE [LARGE SCALE GENOMIC DNA]</scope>
    <source>
        <strain evidence="2 5">IAM 12662</strain>
    </source>
</reference>
<evidence type="ECO:0000256" key="1">
    <source>
        <dbReference type="SAM" id="Phobius"/>
    </source>
</evidence>
<dbReference type="AlphaFoldDB" id="A0A2K4X571"/>
<keyword evidence="1" id="KW-0812">Transmembrane</keyword>
<protein>
    <submittedName>
        <fullName evidence="3">Uncharacterized protein</fullName>
    </submittedName>
</protein>
<proteinExistence type="predicted"/>
<reference evidence="3 4" key="2">
    <citation type="submission" date="2017-11" db="EMBL/GenBank/DDBJ databases">
        <authorList>
            <person name="Han C.G."/>
        </authorList>
    </citation>
    <scope>NUCLEOTIDE SEQUENCE [LARGE SCALE GENOMIC DNA]</scope>
    <source>
        <strain evidence="4">ATCC 43555</strain>
        <strain evidence="3">ATCC43555</strain>
    </source>
</reference>
<keyword evidence="1" id="KW-1133">Transmembrane helix</keyword>
<evidence type="ECO:0000313" key="4">
    <source>
        <dbReference type="Proteomes" id="UP000238288"/>
    </source>
</evidence>
<dbReference type="EMBL" id="AQGW01000015">
    <property type="protein sequence ID" value="MBE0381567.1"/>
    <property type="molecule type" value="Genomic_DNA"/>
</dbReference>
<dbReference type="Proteomes" id="UP000238288">
    <property type="component" value="Chromosome PCAR9a"/>
</dbReference>
<feature type="transmembrane region" description="Helical" evidence="1">
    <location>
        <begin position="15"/>
        <end position="32"/>
    </location>
</feature>
<dbReference type="RefSeq" id="WP_058547932.1">
    <property type="nucleotide sequence ID" value="NZ_AQGW01000015.1"/>
</dbReference>
<organism evidence="3 4">
    <name type="scientific">Pseudoalteromonas carrageenovora IAM 12662</name>
    <dbReference type="NCBI Taxonomy" id="1314868"/>
    <lineage>
        <taxon>Bacteria</taxon>
        <taxon>Pseudomonadati</taxon>
        <taxon>Pseudomonadota</taxon>
        <taxon>Gammaproteobacteria</taxon>
        <taxon>Alteromonadales</taxon>
        <taxon>Pseudoalteromonadaceae</taxon>
        <taxon>Pseudoalteromonas</taxon>
    </lineage>
</organism>
<dbReference type="EMBL" id="LT965928">
    <property type="protein sequence ID" value="SOU39484.1"/>
    <property type="molecule type" value="Genomic_DNA"/>
</dbReference>
<sequence length="101" mass="11315">MQASVLHSLRNHKALLNYSAVFFLLFSVFSVWHDTAHALKTEQECELCLSSLDLEHSIPAKVSLFALSTDNFSAIQFSSQHFYSEFVAIAGNRDPPTVILN</sequence>
<dbReference type="GeneID" id="93662122"/>
<keyword evidence="5" id="KW-1185">Reference proteome</keyword>
<evidence type="ECO:0000313" key="5">
    <source>
        <dbReference type="Proteomes" id="UP000615003"/>
    </source>
</evidence>
<keyword evidence="1" id="KW-0472">Membrane</keyword>
<accession>A0A2K4X571</accession>
<evidence type="ECO:0000313" key="2">
    <source>
        <dbReference type="EMBL" id="MBE0381567.1"/>
    </source>
</evidence>
<evidence type="ECO:0000313" key="3">
    <source>
        <dbReference type="EMBL" id="SOU39484.1"/>
    </source>
</evidence>
<dbReference type="Proteomes" id="UP000615003">
    <property type="component" value="Unassembled WGS sequence"/>
</dbReference>